<comment type="caution">
    <text evidence="1">The sequence shown here is derived from an EMBL/GenBank/DDBJ whole genome shotgun (WGS) entry which is preliminary data.</text>
</comment>
<sequence>MRDDELPHKTDAGREEIRKRTLKLPNALRAVLLLVDGQRSVAQLRGVVAGLHGPANALDQLLAAGLIARGANAATEGAKPVPAVASDEASRYGILYTLMSETVRQHLGLRGYFLQLRIERCVDVAGLMALMGDLKIALAKAHGTDFAEESDEHLRSVASA</sequence>
<gene>
    <name evidence="1" type="ORF">EER27_16255</name>
</gene>
<proteinExistence type="predicted"/>
<dbReference type="AlphaFoldDB" id="A0A3M8SKU8"/>
<protein>
    <submittedName>
        <fullName evidence="1">Uncharacterized protein</fullName>
    </submittedName>
</protein>
<dbReference type="Proteomes" id="UP000267049">
    <property type="component" value="Unassembled WGS sequence"/>
</dbReference>
<dbReference type="OrthoDB" id="8965824at2"/>
<dbReference type="RefSeq" id="WP_123089194.1">
    <property type="nucleotide sequence ID" value="NZ_RIBS01000012.1"/>
</dbReference>
<evidence type="ECO:0000313" key="2">
    <source>
        <dbReference type="Proteomes" id="UP000267049"/>
    </source>
</evidence>
<name>A0A3M8SKU8_9GAMM</name>
<organism evidence="1 2">
    <name type="scientific">Montanilutibacter psychrotolerans</name>
    <dbReference type="NCBI Taxonomy" id="1327343"/>
    <lineage>
        <taxon>Bacteria</taxon>
        <taxon>Pseudomonadati</taxon>
        <taxon>Pseudomonadota</taxon>
        <taxon>Gammaproteobacteria</taxon>
        <taxon>Lysobacterales</taxon>
        <taxon>Lysobacteraceae</taxon>
        <taxon>Montanilutibacter</taxon>
    </lineage>
</organism>
<evidence type="ECO:0000313" key="1">
    <source>
        <dbReference type="EMBL" id="RNF81829.1"/>
    </source>
</evidence>
<accession>A0A3M8SKU8</accession>
<keyword evidence="2" id="KW-1185">Reference proteome</keyword>
<reference evidence="1 2" key="1">
    <citation type="submission" date="2018-11" db="EMBL/GenBank/DDBJ databases">
        <title>Lysobacter cryohumiis sp. nov., isolated from soil in the Tianshan Mountains, Xinjiang, China.</title>
        <authorList>
            <person name="Luo Y."/>
            <person name="Sheng H."/>
        </authorList>
    </citation>
    <scope>NUCLEOTIDE SEQUENCE [LARGE SCALE GENOMIC DNA]</scope>
    <source>
        <strain evidence="1 2">ZS60</strain>
    </source>
</reference>
<dbReference type="EMBL" id="RIBS01000012">
    <property type="protein sequence ID" value="RNF81829.1"/>
    <property type="molecule type" value="Genomic_DNA"/>
</dbReference>